<evidence type="ECO:0000313" key="2">
    <source>
        <dbReference type="Proteomes" id="UP000315295"/>
    </source>
</evidence>
<comment type="caution">
    <text evidence="1">The sequence shown here is derived from an EMBL/GenBank/DDBJ whole genome shotgun (WGS) entry which is preliminary data.</text>
</comment>
<organism evidence="1 2">
    <name type="scientific">Malus baccata</name>
    <name type="common">Siberian crab apple</name>
    <name type="synonym">Pyrus baccata</name>
    <dbReference type="NCBI Taxonomy" id="106549"/>
    <lineage>
        <taxon>Eukaryota</taxon>
        <taxon>Viridiplantae</taxon>
        <taxon>Streptophyta</taxon>
        <taxon>Embryophyta</taxon>
        <taxon>Tracheophyta</taxon>
        <taxon>Spermatophyta</taxon>
        <taxon>Magnoliopsida</taxon>
        <taxon>eudicotyledons</taxon>
        <taxon>Gunneridae</taxon>
        <taxon>Pentapetalae</taxon>
        <taxon>rosids</taxon>
        <taxon>fabids</taxon>
        <taxon>Rosales</taxon>
        <taxon>Rosaceae</taxon>
        <taxon>Amygdaloideae</taxon>
        <taxon>Maleae</taxon>
        <taxon>Malus</taxon>
    </lineage>
</organism>
<gene>
    <name evidence="1" type="ORF">C1H46_044499</name>
</gene>
<accession>A0A540K6W9</accession>
<evidence type="ECO:0000313" key="1">
    <source>
        <dbReference type="EMBL" id="TQD69968.1"/>
    </source>
</evidence>
<dbReference type="EMBL" id="VIEB01002198">
    <property type="protein sequence ID" value="TQD69968.1"/>
    <property type="molecule type" value="Genomic_DNA"/>
</dbReference>
<dbReference type="Proteomes" id="UP000315295">
    <property type="component" value="Unassembled WGS sequence"/>
</dbReference>
<reference evidence="1 2" key="1">
    <citation type="journal article" date="2019" name="G3 (Bethesda)">
        <title>Sequencing of a Wild Apple (Malus baccata) Genome Unravels the Differences Between Cultivated and Wild Apple Species Regarding Disease Resistance and Cold Tolerance.</title>
        <authorList>
            <person name="Chen X."/>
        </authorList>
    </citation>
    <scope>NUCLEOTIDE SEQUENCE [LARGE SCALE GENOMIC DNA]</scope>
    <source>
        <strain evidence="2">cv. Shandingzi</strain>
        <tissue evidence="1">Leaves</tissue>
    </source>
</reference>
<sequence>MISNYETWVMAFEAICTRFLTPKKSQVGPLPNTSTSAGDQLVVMLLMVQPNLLVEQPTIVLTAEELVIQPLDDQLATTIVIDQDSGIIRDEAMSKRSLLLPY</sequence>
<protein>
    <submittedName>
        <fullName evidence="1">Uncharacterized protein</fullName>
    </submittedName>
</protein>
<proteinExistence type="predicted"/>
<name>A0A540K6W9_MALBA</name>
<dbReference type="AlphaFoldDB" id="A0A540K6W9"/>
<keyword evidence="2" id="KW-1185">Reference proteome</keyword>